<dbReference type="EMBL" id="SMSE01000001">
    <property type="protein sequence ID" value="TDG15365.1"/>
    <property type="molecule type" value="Genomic_DNA"/>
</dbReference>
<dbReference type="PANTHER" id="PTHR43333:SF1">
    <property type="entry name" value="D-ISOMER SPECIFIC 2-HYDROXYACID DEHYDROGENASE NAD-BINDING DOMAIN-CONTAINING PROTEIN"/>
    <property type="match status" value="1"/>
</dbReference>
<organism evidence="4 5">
    <name type="scientific">Seongchinamella unica</name>
    <dbReference type="NCBI Taxonomy" id="2547392"/>
    <lineage>
        <taxon>Bacteria</taxon>
        <taxon>Pseudomonadati</taxon>
        <taxon>Pseudomonadota</taxon>
        <taxon>Gammaproteobacteria</taxon>
        <taxon>Cellvibrionales</taxon>
        <taxon>Halieaceae</taxon>
        <taxon>Seongchinamella</taxon>
    </lineage>
</organism>
<gene>
    <name evidence="4" type="ORF">E2F43_03790</name>
</gene>
<dbReference type="Pfam" id="PF02826">
    <property type="entry name" value="2-Hacid_dh_C"/>
    <property type="match status" value="1"/>
</dbReference>
<dbReference type="GO" id="GO:0016491">
    <property type="term" value="F:oxidoreductase activity"/>
    <property type="evidence" value="ECO:0007669"/>
    <property type="project" value="UniProtKB-KW"/>
</dbReference>
<evidence type="ECO:0000256" key="1">
    <source>
        <dbReference type="ARBA" id="ARBA00023002"/>
    </source>
</evidence>
<dbReference type="Proteomes" id="UP000295554">
    <property type="component" value="Unassembled WGS sequence"/>
</dbReference>
<dbReference type="InterPro" id="IPR036291">
    <property type="entry name" value="NAD(P)-bd_dom_sf"/>
</dbReference>
<feature type="domain" description="D-isomer specific 2-hydroxyacid dehydrogenase NAD-binding" evidence="3">
    <location>
        <begin position="97"/>
        <end position="270"/>
    </location>
</feature>
<dbReference type="RefSeq" id="WP_133209695.1">
    <property type="nucleotide sequence ID" value="NZ_SMSE01000001.1"/>
</dbReference>
<proteinExistence type="predicted"/>
<dbReference type="GO" id="GO:0051287">
    <property type="term" value="F:NAD binding"/>
    <property type="evidence" value="ECO:0007669"/>
    <property type="project" value="InterPro"/>
</dbReference>
<dbReference type="AlphaFoldDB" id="A0A4V2ZXK5"/>
<comment type="caution">
    <text evidence="4">The sequence shown here is derived from an EMBL/GenBank/DDBJ whole genome shotgun (WGS) entry which is preliminary data.</text>
</comment>
<reference evidence="4 5" key="1">
    <citation type="submission" date="2019-03" db="EMBL/GenBank/DDBJ databases">
        <title>Seongchinamella monodicae gen. nov., sp. nov., a novel member of the Gammaproteobacteria isolated from a tidal mudflat of beach.</title>
        <authorList>
            <person name="Yang H.G."/>
            <person name="Kang J.W."/>
            <person name="Lee S.D."/>
        </authorList>
    </citation>
    <scope>NUCLEOTIDE SEQUENCE [LARGE SCALE GENOMIC DNA]</scope>
    <source>
        <strain evidence="4 5">GH4-78</strain>
    </source>
</reference>
<dbReference type="Gene3D" id="3.40.50.720">
    <property type="entry name" value="NAD(P)-binding Rossmann-like Domain"/>
    <property type="match status" value="2"/>
</dbReference>
<dbReference type="SUPFAM" id="SSF51735">
    <property type="entry name" value="NAD(P)-binding Rossmann-fold domains"/>
    <property type="match status" value="1"/>
</dbReference>
<evidence type="ECO:0000313" key="4">
    <source>
        <dbReference type="EMBL" id="TDG15365.1"/>
    </source>
</evidence>
<evidence type="ECO:0000259" key="3">
    <source>
        <dbReference type="Pfam" id="PF02826"/>
    </source>
</evidence>
<evidence type="ECO:0000256" key="2">
    <source>
        <dbReference type="ARBA" id="ARBA00023027"/>
    </source>
</evidence>
<keyword evidence="2" id="KW-0520">NAD</keyword>
<evidence type="ECO:0000313" key="5">
    <source>
        <dbReference type="Proteomes" id="UP000295554"/>
    </source>
</evidence>
<dbReference type="PANTHER" id="PTHR43333">
    <property type="entry name" value="2-HACID_DH_C DOMAIN-CONTAINING PROTEIN"/>
    <property type="match status" value="1"/>
</dbReference>
<sequence>MKVLVLDENFSEYRRLLAAAGVAADAAADPANHLGGHDVLLAQPDLAARYLELGGEVDWIQSTWAGIDRLLPAGLGRELVVTGVKGIFGPQMAEYVFAFLLQQSRDLLFYRAEQEGRRWSPRRPSPLAGQTMAILGTGTIGSHIAGVARAFGMRTRGVSRSARPVAQFDRVCSMEQVTDATRQAQVLVNALPGTAQTRGVLNAALLDTLDPAATLFNLGRGEALCESSLQRWLDSRPRSMAVLDVFASEPLPADHWLWRHPRSRITPHVAAVSFPADVVGIFLDNLERRQRGEPLRYMIDLQRGY</sequence>
<dbReference type="InterPro" id="IPR006140">
    <property type="entry name" value="D-isomer_DH_NAD-bd"/>
</dbReference>
<dbReference type="OrthoDB" id="9787219at2"/>
<accession>A0A4V2ZXK5</accession>
<keyword evidence="5" id="KW-1185">Reference proteome</keyword>
<name>A0A4V2ZXK5_9GAMM</name>
<dbReference type="CDD" id="cd05300">
    <property type="entry name" value="2-Hacid_dh_1"/>
    <property type="match status" value="1"/>
</dbReference>
<protein>
    <submittedName>
        <fullName evidence="4">D-2-hydroxyacid dehydrogenase</fullName>
    </submittedName>
</protein>
<keyword evidence="1" id="KW-0560">Oxidoreductase</keyword>